<dbReference type="Proteomes" id="UP000887565">
    <property type="component" value="Unplaced"/>
</dbReference>
<dbReference type="SUPFAM" id="SSF81321">
    <property type="entry name" value="Family A G protein-coupled receptor-like"/>
    <property type="match status" value="1"/>
</dbReference>
<reference evidence="3" key="1">
    <citation type="submission" date="2022-11" db="UniProtKB">
        <authorList>
            <consortium name="WormBaseParasite"/>
        </authorList>
    </citation>
    <scope>IDENTIFICATION</scope>
</reference>
<evidence type="ECO:0000256" key="1">
    <source>
        <dbReference type="SAM" id="Phobius"/>
    </source>
</evidence>
<feature type="transmembrane region" description="Helical" evidence="1">
    <location>
        <begin position="25"/>
        <end position="47"/>
    </location>
</feature>
<feature type="transmembrane region" description="Helical" evidence="1">
    <location>
        <begin position="184"/>
        <end position="211"/>
    </location>
</feature>
<dbReference type="WBParaSite" id="nRc.2.0.1.t04034-RA">
    <property type="protein sequence ID" value="nRc.2.0.1.t04034-RA"/>
    <property type="gene ID" value="nRc.2.0.1.g04034"/>
</dbReference>
<feature type="transmembrane region" description="Helical" evidence="1">
    <location>
        <begin position="142"/>
        <end position="162"/>
    </location>
</feature>
<feature type="transmembrane region" description="Helical" evidence="1">
    <location>
        <begin position="59"/>
        <end position="81"/>
    </location>
</feature>
<evidence type="ECO:0000313" key="2">
    <source>
        <dbReference type="Proteomes" id="UP000887565"/>
    </source>
</evidence>
<organism evidence="2 3">
    <name type="scientific">Romanomermis culicivorax</name>
    <name type="common">Nematode worm</name>
    <dbReference type="NCBI Taxonomy" id="13658"/>
    <lineage>
        <taxon>Eukaryota</taxon>
        <taxon>Metazoa</taxon>
        <taxon>Ecdysozoa</taxon>
        <taxon>Nematoda</taxon>
        <taxon>Enoplea</taxon>
        <taxon>Dorylaimia</taxon>
        <taxon>Mermithida</taxon>
        <taxon>Mermithoidea</taxon>
        <taxon>Mermithidae</taxon>
        <taxon>Romanomermis</taxon>
    </lineage>
</organism>
<dbReference type="Pfam" id="PF10320">
    <property type="entry name" value="7TM_GPCR_Srsx"/>
    <property type="match status" value="1"/>
</dbReference>
<evidence type="ECO:0000313" key="3">
    <source>
        <dbReference type="WBParaSite" id="nRc.2.0.1.t04034-RA"/>
    </source>
</evidence>
<feature type="transmembrane region" description="Helical" evidence="1">
    <location>
        <begin position="101"/>
        <end position="121"/>
    </location>
</feature>
<name>A0A915HQN4_ROMCU</name>
<dbReference type="InterPro" id="IPR019424">
    <property type="entry name" value="7TM_GPCR_Srsx"/>
</dbReference>
<keyword evidence="2" id="KW-1185">Reference proteome</keyword>
<keyword evidence="1" id="KW-0812">Transmembrane</keyword>
<proteinExistence type="predicted"/>
<protein>
    <submittedName>
        <fullName evidence="3">G protein-coupled receptor</fullName>
    </submittedName>
</protein>
<accession>A0A915HQN4</accession>
<keyword evidence="1" id="KW-0472">Membrane</keyword>
<dbReference type="AlphaFoldDB" id="A0A915HQN4"/>
<sequence length="411" mass="46503">MSNNASPVEVDQISLYGLRVAFPGFILWDIFAVVNILSIILSIYVITLTKFMTPLLRKVIILHLLIEAIFSVEAAVMASYHLHVYSQGVPETMKPYDCLKYISTTFVLVHYSYWLMLLCSLDRMLAIFRPNFYKAGGHRRPINRVLVAITIFQFLELTGYHLDTYDDDLIPLCLPKQALGAHSLPYYSCMSVILSITPPIIYLSCFVYLFYKDAVGHPDGAGVDTLVSSKLEGAGKGYDTFSAILFLSASHIERMWNPIVNVLQLFPVLTSHTFEFNLDAAVMTSYHLHVYSQGVPETGEASPLSKIYQNHVCFGALFFLADVDVQRGPIVCHFPTHVLQNWWSSQSGQYSIGGNHDFKFLELTGYHLDTFDDDLIPLCLPKQALGTFFTTLQFHWVLFCPLLLQSFHLIL</sequence>
<dbReference type="Gene3D" id="1.20.1070.10">
    <property type="entry name" value="Rhodopsin 7-helix transmembrane proteins"/>
    <property type="match status" value="1"/>
</dbReference>
<keyword evidence="1" id="KW-1133">Transmembrane helix</keyword>